<protein>
    <submittedName>
        <fullName evidence="2 4">Uncharacterized protein</fullName>
    </submittedName>
</protein>
<evidence type="ECO:0000256" key="1">
    <source>
        <dbReference type="SAM" id="MobiDB-lite"/>
    </source>
</evidence>
<dbReference type="WBParaSite" id="ECPE_0000434601-mRNA-1">
    <property type="protein sequence ID" value="ECPE_0000434601-mRNA-1"/>
    <property type="gene ID" value="ECPE_0000434601"/>
</dbReference>
<feature type="compositionally biased region" description="Basic and acidic residues" evidence="1">
    <location>
        <begin position="50"/>
        <end position="65"/>
    </location>
</feature>
<gene>
    <name evidence="2" type="ORF">ECPE_LOCUS4334</name>
</gene>
<name>A0A183ABJ9_9TREM</name>
<organism evidence="4">
    <name type="scientific">Echinostoma caproni</name>
    <dbReference type="NCBI Taxonomy" id="27848"/>
    <lineage>
        <taxon>Eukaryota</taxon>
        <taxon>Metazoa</taxon>
        <taxon>Spiralia</taxon>
        <taxon>Lophotrochozoa</taxon>
        <taxon>Platyhelminthes</taxon>
        <taxon>Trematoda</taxon>
        <taxon>Digenea</taxon>
        <taxon>Plagiorchiida</taxon>
        <taxon>Echinostomata</taxon>
        <taxon>Echinostomatoidea</taxon>
        <taxon>Echinostomatidae</taxon>
        <taxon>Echinostoma</taxon>
    </lineage>
</organism>
<keyword evidence="3" id="KW-1185">Reference proteome</keyword>
<evidence type="ECO:0000313" key="4">
    <source>
        <dbReference type="WBParaSite" id="ECPE_0000434601-mRNA-1"/>
    </source>
</evidence>
<dbReference type="Proteomes" id="UP000272942">
    <property type="component" value="Unassembled WGS sequence"/>
</dbReference>
<evidence type="ECO:0000313" key="2">
    <source>
        <dbReference type="EMBL" id="VDP72290.1"/>
    </source>
</evidence>
<dbReference type="EMBL" id="UZAN01041197">
    <property type="protein sequence ID" value="VDP72290.1"/>
    <property type="molecule type" value="Genomic_DNA"/>
</dbReference>
<reference evidence="2 3" key="2">
    <citation type="submission" date="2018-11" db="EMBL/GenBank/DDBJ databases">
        <authorList>
            <consortium name="Pathogen Informatics"/>
        </authorList>
    </citation>
    <scope>NUCLEOTIDE SEQUENCE [LARGE SCALE GENOMIC DNA]</scope>
    <source>
        <strain evidence="2 3">Egypt</strain>
    </source>
</reference>
<proteinExistence type="predicted"/>
<feature type="region of interest" description="Disordered" evidence="1">
    <location>
        <begin position="37"/>
        <end position="88"/>
    </location>
</feature>
<dbReference type="AlphaFoldDB" id="A0A183ABJ9"/>
<sequence length="110" mass="12624">MWMRHVKHLKPTSCTQEPNLEPELSLKILMDEFAMPISSRESQKPAPSVKADETLQPRRQTDRTRTVKKPFQIPRFYDPTTSRRADGAEATRPIAHAFESGHTHTTRQTG</sequence>
<reference evidence="4" key="1">
    <citation type="submission" date="2016-06" db="UniProtKB">
        <authorList>
            <consortium name="WormBaseParasite"/>
        </authorList>
    </citation>
    <scope>IDENTIFICATION</scope>
</reference>
<accession>A0A183ABJ9</accession>
<evidence type="ECO:0000313" key="3">
    <source>
        <dbReference type="Proteomes" id="UP000272942"/>
    </source>
</evidence>